<dbReference type="InterPro" id="IPR003331">
    <property type="entry name" value="UDP_GlcNAc_Epimerase_2_dom"/>
</dbReference>
<dbReference type="SUPFAM" id="SSF53756">
    <property type="entry name" value="UDP-Glycosyltransferase/glycogen phosphorylase"/>
    <property type="match status" value="1"/>
</dbReference>
<dbReference type="Gene3D" id="3.40.50.2000">
    <property type="entry name" value="Glycogen Phosphorylase B"/>
    <property type="match status" value="2"/>
</dbReference>
<comment type="caution">
    <text evidence="3">The sequence shown here is derived from an EMBL/GenBank/DDBJ whole genome shotgun (WGS) entry which is preliminary data.</text>
</comment>
<evidence type="ECO:0000313" key="4">
    <source>
        <dbReference type="Proteomes" id="UP000051861"/>
    </source>
</evidence>
<dbReference type="NCBIfam" id="TIGR00236">
    <property type="entry name" value="wecB"/>
    <property type="match status" value="1"/>
</dbReference>
<gene>
    <name evidence="3" type="ORF">AMJ44_11660</name>
</gene>
<accession>A0A0S7XSV4</accession>
<keyword evidence="1" id="KW-0413">Isomerase</keyword>
<dbReference type="GO" id="GO:0016853">
    <property type="term" value="F:isomerase activity"/>
    <property type="evidence" value="ECO:0007669"/>
    <property type="project" value="UniProtKB-KW"/>
</dbReference>
<dbReference type="PATRIC" id="fig|1703775.3.peg.1289"/>
<protein>
    <submittedName>
        <fullName evidence="3">UDP-N-acetylglucosamine 2-epimerase</fullName>
    </submittedName>
</protein>
<evidence type="ECO:0000256" key="1">
    <source>
        <dbReference type="RuleBase" id="RU003513"/>
    </source>
</evidence>
<dbReference type="AlphaFoldDB" id="A0A0S7XSV4"/>
<sequence length="376" mass="42883">MLKILNRNELTNEIAVVVGTRPGIIKFSPVVRALRQNNVPFFIIHTGQHYSYNMDRKFFEDLSLPEPRYTNDIVCKEVYHGAQTAEMLKGIEKALLDSKPSIVIVGGDANTNLAGALAARKLGLCLAHMEAGLRSHDWRMPEEHNRIMIDHISDVLFPPTEQAKKNLIDDNVKADIYVVGNPIVDAVYQNIKIAEEKSSVLSRLSVDKKYFLLTIHREENVDHEKILKELIENIGSVIREFKTPVVFPIHPRTKNRLKQYKLWEWTKSINKLRIIDALGYIDFLLLIKKASLILTDSGGIQEEACILNIPCVTLRENTERPETVHVGANQIVGYNLELTLRAIKDYLKNPRSWQNPFGDGKSAQRIVKTLKKYLRS</sequence>
<dbReference type="Pfam" id="PF02350">
    <property type="entry name" value="Epimerase_2"/>
    <property type="match status" value="1"/>
</dbReference>
<evidence type="ECO:0000259" key="2">
    <source>
        <dbReference type="Pfam" id="PF02350"/>
    </source>
</evidence>
<dbReference type="CDD" id="cd03786">
    <property type="entry name" value="GTB_UDP-GlcNAc_2-Epimerase"/>
    <property type="match status" value="1"/>
</dbReference>
<proteinExistence type="inferred from homology"/>
<dbReference type="PANTHER" id="PTHR43174">
    <property type="entry name" value="UDP-N-ACETYLGLUCOSAMINE 2-EPIMERASE"/>
    <property type="match status" value="1"/>
</dbReference>
<dbReference type="Proteomes" id="UP000051861">
    <property type="component" value="Unassembled WGS sequence"/>
</dbReference>
<dbReference type="PANTHER" id="PTHR43174:SF1">
    <property type="entry name" value="UDP-N-ACETYLGLUCOSAMINE 2-EPIMERASE"/>
    <property type="match status" value="1"/>
</dbReference>
<dbReference type="EMBL" id="LIZX01000152">
    <property type="protein sequence ID" value="KPJ64972.1"/>
    <property type="molecule type" value="Genomic_DNA"/>
</dbReference>
<reference evidence="3 4" key="1">
    <citation type="journal article" date="2015" name="Microbiome">
        <title>Genomic resolution of linkages in carbon, nitrogen, and sulfur cycling among widespread estuary sediment bacteria.</title>
        <authorList>
            <person name="Baker B.J."/>
            <person name="Lazar C.S."/>
            <person name="Teske A.P."/>
            <person name="Dick G.J."/>
        </authorList>
    </citation>
    <scope>NUCLEOTIDE SEQUENCE [LARGE SCALE GENOMIC DNA]</scope>
    <source>
        <strain evidence="3">DG_54_3</strain>
    </source>
</reference>
<organism evidence="3 4">
    <name type="scientific">candidate division WOR-1 bacterium DG_54_3</name>
    <dbReference type="NCBI Taxonomy" id="1703775"/>
    <lineage>
        <taxon>Bacteria</taxon>
        <taxon>Bacillati</taxon>
        <taxon>Saganbacteria</taxon>
    </lineage>
</organism>
<dbReference type="InterPro" id="IPR029767">
    <property type="entry name" value="WecB-like"/>
</dbReference>
<comment type="similarity">
    <text evidence="1">Belongs to the UDP-N-acetylglucosamine 2-epimerase family.</text>
</comment>
<feature type="domain" description="UDP-N-acetylglucosamine 2-epimerase" evidence="2">
    <location>
        <begin position="35"/>
        <end position="371"/>
    </location>
</feature>
<evidence type="ECO:0000313" key="3">
    <source>
        <dbReference type="EMBL" id="KPJ64972.1"/>
    </source>
</evidence>
<name>A0A0S7XSV4_UNCSA</name>